<accession>A0A1G1SZW5</accession>
<keyword evidence="1" id="KW-0479">Metal-binding</keyword>
<dbReference type="Proteomes" id="UP000177506">
    <property type="component" value="Unassembled WGS sequence"/>
</dbReference>
<sequence>MVHYHADATRPQRDSLDQQLVREVRTRTGALTDVQGGYPHGTSRDAWPLLKPDPAPADADHDGLPDAWETAHKLNLKDAADRAKVGPGGYPMLEVYLAELAGK</sequence>
<evidence type="ECO:0000256" key="2">
    <source>
        <dbReference type="ARBA" id="ARBA00023180"/>
    </source>
</evidence>
<dbReference type="AlphaFoldDB" id="A0A1G1SZW5"/>
<protein>
    <recommendedName>
        <fullName evidence="6">Pectate lyase</fullName>
    </recommendedName>
</protein>
<keyword evidence="2" id="KW-0325">Glycoprotein</keyword>
<proteinExistence type="predicted"/>
<feature type="region of interest" description="Disordered" evidence="3">
    <location>
        <begin position="32"/>
        <end position="63"/>
    </location>
</feature>
<dbReference type="PANTHER" id="PTHR42970">
    <property type="entry name" value="PECTATE LYASE C-RELATED"/>
    <property type="match status" value="1"/>
</dbReference>
<dbReference type="InterPro" id="IPR052063">
    <property type="entry name" value="Polysaccharide_Lyase_1"/>
</dbReference>
<evidence type="ECO:0000256" key="3">
    <source>
        <dbReference type="SAM" id="MobiDB-lite"/>
    </source>
</evidence>
<organism evidence="4 5">
    <name type="scientific">Hymenobacter coccineus</name>
    <dbReference type="NCBI Taxonomy" id="1908235"/>
    <lineage>
        <taxon>Bacteria</taxon>
        <taxon>Pseudomonadati</taxon>
        <taxon>Bacteroidota</taxon>
        <taxon>Cytophagia</taxon>
        <taxon>Cytophagales</taxon>
        <taxon>Hymenobacteraceae</taxon>
        <taxon>Hymenobacter</taxon>
    </lineage>
</organism>
<evidence type="ECO:0008006" key="6">
    <source>
        <dbReference type="Google" id="ProtNLM"/>
    </source>
</evidence>
<reference evidence="4 5" key="1">
    <citation type="submission" date="2016-08" db="EMBL/GenBank/DDBJ databases">
        <title>Hymenobacter coccineus sp. nov., Hymenobacter lapidarius sp. nov. and Hymenobacter glacialis sp. nov., isolated from Antarctic soil.</title>
        <authorList>
            <person name="Sedlacek I."/>
            <person name="Kralova S."/>
            <person name="Kyrova K."/>
            <person name="Maslanova I."/>
            <person name="Stankova E."/>
            <person name="Vrbovska V."/>
            <person name="Nemec M."/>
            <person name="Bartak M."/>
            <person name="Svec P."/>
            <person name="Busse H.-J."/>
            <person name="Pantucek R."/>
        </authorList>
    </citation>
    <scope>NUCLEOTIDE SEQUENCE [LARGE SCALE GENOMIC DNA]</scope>
    <source>
        <strain evidence="4 5">CCM 8649</strain>
    </source>
</reference>
<evidence type="ECO:0000313" key="4">
    <source>
        <dbReference type="EMBL" id="OGX84157.1"/>
    </source>
</evidence>
<comment type="caution">
    <text evidence="4">The sequence shown here is derived from an EMBL/GenBank/DDBJ whole genome shotgun (WGS) entry which is preliminary data.</text>
</comment>
<dbReference type="RefSeq" id="WP_070745979.1">
    <property type="nucleotide sequence ID" value="NZ_MDZA01000408.1"/>
</dbReference>
<dbReference type="OrthoDB" id="9803616at2"/>
<evidence type="ECO:0000313" key="5">
    <source>
        <dbReference type="Proteomes" id="UP000177506"/>
    </source>
</evidence>
<keyword evidence="5" id="KW-1185">Reference proteome</keyword>
<evidence type="ECO:0000256" key="1">
    <source>
        <dbReference type="ARBA" id="ARBA00022723"/>
    </source>
</evidence>
<name>A0A1G1SZW5_9BACT</name>
<dbReference type="EMBL" id="MDZA01000408">
    <property type="protein sequence ID" value="OGX84157.1"/>
    <property type="molecule type" value="Genomic_DNA"/>
</dbReference>
<dbReference type="PANTHER" id="PTHR42970:SF1">
    <property type="entry name" value="PECTATE LYASE C-RELATED"/>
    <property type="match status" value="1"/>
</dbReference>
<dbReference type="GO" id="GO:0046872">
    <property type="term" value="F:metal ion binding"/>
    <property type="evidence" value="ECO:0007669"/>
    <property type="project" value="UniProtKB-KW"/>
</dbReference>
<gene>
    <name evidence="4" type="ORF">BEN49_11615</name>
</gene>